<evidence type="ECO:0000313" key="2">
    <source>
        <dbReference type="Proteomes" id="UP001341840"/>
    </source>
</evidence>
<comment type="caution">
    <text evidence="1">The sequence shown here is derived from an EMBL/GenBank/DDBJ whole genome shotgun (WGS) entry which is preliminary data.</text>
</comment>
<gene>
    <name evidence="1" type="ORF">PIB30_032580</name>
</gene>
<sequence>MRKEKPLCLQEKKKRKTLASPPLNFAHHHLTSPLFIFFTFAYLAKKNPSLHRCSLLQVGSPQSNLVHHPSPRLQCRCCSSVASRCFCSNSAASRLYCRLFLFRRDRRSSVLARDFSAVDGGNQLIKMESMFPCILDF</sequence>
<reference evidence="1 2" key="1">
    <citation type="journal article" date="2023" name="Plants (Basel)">
        <title>Bridging the Gap: Combining Genomics and Transcriptomics Approaches to Understand Stylosanthes scabra, an Orphan Legume from the Brazilian Caatinga.</title>
        <authorList>
            <person name="Ferreira-Neto J.R.C."/>
            <person name="da Silva M.D."/>
            <person name="Binneck E."/>
            <person name="de Melo N.F."/>
            <person name="da Silva R.H."/>
            <person name="de Melo A.L.T.M."/>
            <person name="Pandolfi V."/>
            <person name="Bustamante F.O."/>
            <person name="Brasileiro-Vidal A.C."/>
            <person name="Benko-Iseppon A.M."/>
        </authorList>
    </citation>
    <scope>NUCLEOTIDE SEQUENCE [LARGE SCALE GENOMIC DNA]</scope>
    <source>
        <tissue evidence="1">Leaves</tissue>
    </source>
</reference>
<proteinExistence type="predicted"/>
<accession>A0ABU6SCB7</accession>
<organism evidence="1 2">
    <name type="scientific">Stylosanthes scabra</name>
    <dbReference type="NCBI Taxonomy" id="79078"/>
    <lineage>
        <taxon>Eukaryota</taxon>
        <taxon>Viridiplantae</taxon>
        <taxon>Streptophyta</taxon>
        <taxon>Embryophyta</taxon>
        <taxon>Tracheophyta</taxon>
        <taxon>Spermatophyta</taxon>
        <taxon>Magnoliopsida</taxon>
        <taxon>eudicotyledons</taxon>
        <taxon>Gunneridae</taxon>
        <taxon>Pentapetalae</taxon>
        <taxon>rosids</taxon>
        <taxon>fabids</taxon>
        <taxon>Fabales</taxon>
        <taxon>Fabaceae</taxon>
        <taxon>Papilionoideae</taxon>
        <taxon>50 kb inversion clade</taxon>
        <taxon>dalbergioids sensu lato</taxon>
        <taxon>Dalbergieae</taxon>
        <taxon>Pterocarpus clade</taxon>
        <taxon>Stylosanthes</taxon>
    </lineage>
</organism>
<evidence type="ECO:0000313" key="1">
    <source>
        <dbReference type="EMBL" id="MED6133899.1"/>
    </source>
</evidence>
<dbReference type="Proteomes" id="UP001341840">
    <property type="component" value="Unassembled WGS sequence"/>
</dbReference>
<protein>
    <submittedName>
        <fullName evidence="1">Uncharacterized protein</fullName>
    </submittedName>
</protein>
<name>A0ABU6SCB7_9FABA</name>
<dbReference type="EMBL" id="JASCZI010060559">
    <property type="protein sequence ID" value="MED6133899.1"/>
    <property type="molecule type" value="Genomic_DNA"/>
</dbReference>
<keyword evidence="2" id="KW-1185">Reference proteome</keyword>